<dbReference type="Proteomes" id="UP000024376">
    <property type="component" value="Unassembled WGS sequence"/>
</dbReference>
<reference evidence="2" key="1">
    <citation type="journal article" date="2013" name="Ind. Biotechnol.">
        <title>Comparative genomics analysis of Trichoderma reesei strains.</title>
        <authorList>
            <person name="Koike H."/>
            <person name="Aerts A."/>
            <person name="LaButti K."/>
            <person name="Grigoriev I.V."/>
            <person name="Baker S.E."/>
        </authorList>
    </citation>
    <scope>NUCLEOTIDE SEQUENCE [LARGE SCALE GENOMIC DNA]</scope>
    <source>
        <strain evidence="2">ATCC 56765 / BCRC 32924 / NRRL 11460 / Rut C-30</strain>
    </source>
</reference>
<dbReference type="Gene3D" id="3.40.50.720">
    <property type="entry name" value="NAD(P)-binding Rossmann-like Domain"/>
    <property type="match status" value="1"/>
</dbReference>
<evidence type="ECO:0000313" key="2">
    <source>
        <dbReference type="Proteomes" id="UP000024376"/>
    </source>
</evidence>
<dbReference type="AlphaFoldDB" id="A0A024RYX8"/>
<evidence type="ECO:0000313" key="1">
    <source>
        <dbReference type="EMBL" id="ETR98062.1"/>
    </source>
</evidence>
<protein>
    <submittedName>
        <fullName evidence="1">Uncharacterized protein</fullName>
    </submittedName>
</protein>
<gene>
    <name evidence="1" type="ORF">M419DRAFT_89955</name>
</gene>
<dbReference type="HOGENOM" id="CLU_071330_0_1_1"/>
<dbReference type="SUPFAM" id="SSF51735">
    <property type="entry name" value="NAD(P)-binding Rossmann-fold domains"/>
    <property type="match status" value="1"/>
</dbReference>
<name>A0A024RYX8_HYPJR</name>
<organism evidence="1 2">
    <name type="scientific">Hypocrea jecorina (strain ATCC 56765 / BCRC 32924 / NRRL 11460 / Rut C-30)</name>
    <name type="common">Trichoderma reesei</name>
    <dbReference type="NCBI Taxonomy" id="1344414"/>
    <lineage>
        <taxon>Eukaryota</taxon>
        <taxon>Fungi</taxon>
        <taxon>Dikarya</taxon>
        <taxon>Ascomycota</taxon>
        <taxon>Pezizomycotina</taxon>
        <taxon>Sordariomycetes</taxon>
        <taxon>Hypocreomycetidae</taxon>
        <taxon>Hypocreales</taxon>
        <taxon>Hypocreaceae</taxon>
        <taxon>Trichoderma</taxon>
    </lineage>
</organism>
<dbReference type="PANTHER" id="PTHR14097:SF9">
    <property type="entry name" value="EPIMERASE, PUTATIVE (AFU_ORTHOLOGUE AFUA_8G07320)-RELATED"/>
    <property type="match status" value="1"/>
</dbReference>
<proteinExistence type="predicted"/>
<dbReference type="InterPro" id="IPR036291">
    <property type="entry name" value="NAD(P)-bd_dom_sf"/>
</dbReference>
<dbReference type="PANTHER" id="PTHR14097">
    <property type="entry name" value="OXIDOREDUCTASE HTATIP2"/>
    <property type="match status" value="1"/>
</dbReference>
<accession>A0A024RYX8</accession>
<dbReference type="OrthoDB" id="3535423at2759"/>
<sequence>MKVLVFGVTGNAGKEIVNHCFADERITKVAIVTRKAVSIDIESHPKAEVVMHQDFSQYPEDMMRRFEGAEACLWAIGGRVNQFNNDKELCRKVGVEFTLAAANAMLKYLADKVPQGKKFRFVFCSGKYSEWNQKRPLLFLADSRRIKGEVEKGLCEIADENADKFETWILRPSGFIEPNAPLSKRLVGSLYGAITTTQVGKAMVKVACEGWKDRIIENDVLLKM</sequence>
<dbReference type="KEGG" id="trr:M419DRAFT_89955"/>
<dbReference type="EMBL" id="KI911165">
    <property type="protein sequence ID" value="ETR98062.1"/>
    <property type="molecule type" value="Genomic_DNA"/>
</dbReference>